<gene>
    <name evidence="1" type="ORF">Taro_032408</name>
</gene>
<dbReference type="EMBL" id="NMUH01002393">
    <property type="protein sequence ID" value="MQL99688.1"/>
    <property type="molecule type" value="Genomic_DNA"/>
</dbReference>
<evidence type="ECO:0000313" key="1">
    <source>
        <dbReference type="EMBL" id="MQL99688.1"/>
    </source>
</evidence>
<organism evidence="1 2">
    <name type="scientific">Colocasia esculenta</name>
    <name type="common">Wild taro</name>
    <name type="synonym">Arum esculentum</name>
    <dbReference type="NCBI Taxonomy" id="4460"/>
    <lineage>
        <taxon>Eukaryota</taxon>
        <taxon>Viridiplantae</taxon>
        <taxon>Streptophyta</taxon>
        <taxon>Embryophyta</taxon>
        <taxon>Tracheophyta</taxon>
        <taxon>Spermatophyta</taxon>
        <taxon>Magnoliopsida</taxon>
        <taxon>Liliopsida</taxon>
        <taxon>Araceae</taxon>
        <taxon>Aroideae</taxon>
        <taxon>Colocasieae</taxon>
        <taxon>Colocasia</taxon>
    </lineage>
</organism>
<reference evidence="1" key="1">
    <citation type="submission" date="2017-07" db="EMBL/GenBank/DDBJ databases">
        <title>Taro Niue Genome Assembly and Annotation.</title>
        <authorList>
            <person name="Atibalentja N."/>
            <person name="Keating K."/>
            <person name="Fields C.J."/>
        </authorList>
    </citation>
    <scope>NUCLEOTIDE SEQUENCE</scope>
    <source>
        <strain evidence="1">Niue_2</strain>
        <tissue evidence="1">Leaf</tissue>
    </source>
</reference>
<comment type="caution">
    <text evidence="1">The sequence shown here is derived from an EMBL/GenBank/DDBJ whole genome shotgun (WGS) entry which is preliminary data.</text>
</comment>
<proteinExistence type="predicted"/>
<protein>
    <submittedName>
        <fullName evidence="1">Uncharacterized protein</fullName>
    </submittedName>
</protein>
<dbReference type="AlphaFoldDB" id="A0A843VSL2"/>
<keyword evidence="2" id="KW-1185">Reference proteome</keyword>
<dbReference type="Proteomes" id="UP000652761">
    <property type="component" value="Unassembled WGS sequence"/>
</dbReference>
<sequence length="31" mass="3432">MVNVILGESPLLRVSGLESILVKLLALFFLF</sequence>
<evidence type="ECO:0000313" key="2">
    <source>
        <dbReference type="Proteomes" id="UP000652761"/>
    </source>
</evidence>
<accession>A0A843VSL2</accession>
<name>A0A843VSL2_COLES</name>